<protein>
    <recommendedName>
        <fullName evidence="4 13">Tetraacyldisaccharide 4'-kinase</fullName>
        <ecNumber evidence="3 13">2.7.1.130</ecNumber>
    </recommendedName>
    <alternativeName>
        <fullName evidence="12 13">Lipid A 4'-kinase</fullName>
    </alternativeName>
</protein>
<evidence type="ECO:0000256" key="4">
    <source>
        <dbReference type="ARBA" id="ARBA00016436"/>
    </source>
</evidence>
<gene>
    <name evidence="13 14" type="primary">lpxK</name>
    <name evidence="14" type="ORF">D1224_11120</name>
</gene>
<evidence type="ECO:0000256" key="7">
    <source>
        <dbReference type="ARBA" id="ARBA00022679"/>
    </source>
</evidence>
<comment type="pathway">
    <text evidence="2 13">Glycolipid biosynthesis; lipid IV(A) biosynthesis; lipid IV(A) from (3R)-3-hydroxytetradecanoyl-[acyl-carrier-protein] and UDP-N-acetyl-alpha-D-glucosamine: step 6/6.</text>
</comment>
<dbReference type="PANTHER" id="PTHR42724:SF1">
    <property type="entry name" value="TETRAACYLDISACCHARIDE 4'-KINASE, MITOCHONDRIAL-RELATED"/>
    <property type="match status" value="1"/>
</dbReference>
<comment type="caution">
    <text evidence="14">The sequence shown here is derived from an EMBL/GenBank/DDBJ whole genome shotgun (WGS) entry which is preliminary data.</text>
</comment>
<dbReference type="PANTHER" id="PTHR42724">
    <property type="entry name" value="TETRAACYLDISACCHARIDE 4'-KINASE"/>
    <property type="match status" value="1"/>
</dbReference>
<dbReference type="GO" id="GO:0005886">
    <property type="term" value="C:plasma membrane"/>
    <property type="evidence" value="ECO:0007669"/>
    <property type="project" value="TreeGrafter"/>
</dbReference>
<dbReference type="RefSeq" id="WP_119380029.1">
    <property type="nucleotide sequence ID" value="NZ_QWGB01000007.1"/>
</dbReference>
<evidence type="ECO:0000256" key="11">
    <source>
        <dbReference type="ARBA" id="ARBA00023098"/>
    </source>
</evidence>
<dbReference type="GO" id="GO:0009029">
    <property type="term" value="F:lipid-A 4'-kinase activity"/>
    <property type="evidence" value="ECO:0007669"/>
    <property type="project" value="UniProtKB-UniRule"/>
</dbReference>
<dbReference type="InterPro" id="IPR003758">
    <property type="entry name" value="LpxK"/>
</dbReference>
<keyword evidence="9 13" id="KW-0418">Kinase</keyword>
<evidence type="ECO:0000256" key="13">
    <source>
        <dbReference type="HAMAP-Rule" id="MF_00409"/>
    </source>
</evidence>
<keyword evidence="6 13" id="KW-0441">Lipid A biosynthesis</keyword>
<evidence type="ECO:0000256" key="1">
    <source>
        <dbReference type="ARBA" id="ARBA00002274"/>
    </source>
</evidence>
<dbReference type="OrthoDB" id="9766423at2"/>
<dbReference type="NCBIfam" id="TIGR00682">
    <property type="entry name" value="lpxK"/>
    <property type="match status" value="1"/>
</dbReference>
<evidence type="ECO:0000256" key="3">
    <source>
        <dbReference type="ARBA" id="ARBA00012071"/>
    </source>
</evidence>
<dbReference type="EMBL" id="QWGB01000007">
    <property type="protein sequence ID" value="RIJ22109.1"/>
    <property type="molecule type" value="Genomic_DNA"/>
</dbReference>
<comment type="caution">
    <text evidence="13">Lacks conserved residue(s) required for the propagation of feature annotation.</text>
</comment>
<keyword evidence="15" id="KW-1185">Reference proteome</keyword>
<dbReference type="HAMAP" id="MF_00409">
    <property type="entry name" value="LpxK"/>
    <property type="match status" value="1"/>
</dbReference>
<evidence type="ECO:0000313" key="14">
    <source>
        <dbReference type="EMBL" id="RIJ22109.1"/>
    </source>
</evidence>
<keyword evidence="7 13" id="KW-0808">Transferase</keyword>
<comment type="similarity">
    <text evidence="13">Belongs to the LpxK family.</text>
</comment>
<dbReference type="GO" id="GO:0005524">
    <property type="term" value="F:ATP binding"/>
    <property type="evidence" value="ECO:0007669"/>
    <property type="project" value="UniProtKB-UniRule"/>
</dbReference>
<dbReference type="UniPathway" id="UPA00359">
    <property type="reaction ID" value="UER00482"/>
</dbReference>
<evidence type="ECO:0000256" key="6">
    <source>
        <dbReference type="ARBA" id="ARBA00022556"/>
    </source>
</evidence>
<evidence type="ECO:0000256" key="8">
    <source>
        <dbReference type="ARBA" id="ARBA00022741"/>
    </source>
</evidence>
<evidence type="ECO:0000256" key="5">
    <source>
        <dbReference type="ARBA" id="ARBA00022516"/>
    </source>
</evidence>
<evidence type="ECO:0000256" key="9">
    <source>
        <dbReference type="ARBA" id="ARBA00022777"/>
    </source>
</evidence>
<dbReference type="Proteomes" id="UP000265431">
    <property type="component" value="Unassembled WGS sequence"/>
</dbReference>
<evidence type="ECO:0000256" key="2">
    <source>
        <dbReference type="ARBA" id="ARBA00004870"/>
    </source>
</evidence>
<comment type="catalytic activity">
    <reaction evidence="13">
        <text>a lipid A disaccharide + ATP = a lipid IVA + ADP + H(+)</text>
        <dbReference type="Rhea" id="RHEA:67840"/>
        <dbReference type="ChEBI" id="CHEBI:15378"/>
        <dbReference type="ChEBI" id="CHEBI:30616"/>
        <dbReference type="ChEBI" id="CHEBI:176343"/>
        <dbReference type="ChEBI" id="CHEBI:176425"/>
        <dbReference type="ChEBI" id="CHEBI:456216"/>
        <dbReference type="EC" id="2.7.1.130"/>
    </reaction>
</comment>
<comment type="function">
    <text evidence="1 13">Transfers the gamma-phosphate of ATP to the 4'-position of a tetraacyldisaccharide 1-phosphate intermediate (termed DS-1-P) to form tetraacyldisaccharide 1,4'-bis-phosphate (lipid IVA).</text>
</comment>
<reference evidence="14 15" key="1">
    <citation type="submission" date="2018-08" db="EMBL/GenBank/DDBJ databases">
        <title>Henriciella mobilis sp. nov., isolated from seawater.</title>
        <authorList>
            <person name="Cheng H."/>
            <person name="Wu Y.-H."/>
            <person name="Xu X.-W."/>
            <person name="Guo L.-L."/>
        </authorList>
    </citation>
    <scope>NUCLEOTIDE SEQUENCE [LARGE SCALE GENOMIC DNA]</scope>
    <source>
        <strain evidence="14 15">CCUG66934</strain>
    </source>
</reference>
<evidence type="ECO:0000256" key="10">
    <source>
        <dbReference type="ARBA" id="ARBA00022840"/>
    </source>
</evidence>
<keyword evidence="8 13" id="KW-0547">Nucleotide-binding</keyword>
<organism evidence="14 15">
    <name type="scientific">Henriciella barbarensis</name>
    <dbReference type="NCBI Taxonomy" id="86342"/>
    <lineage>
        <taxon>Bacteria</taxon>
        <taxon>Pseudomonadati</taxon>
        <taxon>Pseudomonadota</taxon>
        <taxon>Alphaproteobacteria</taxon>
        <taxon>Hyphomonadales</taxon>
        <taxon>Hyphomonadaceae</taxon>
        <taxon>Henriciella</taxon>
    </lineage>
</organism>
<sequence length="335" mass="35625">MMRAPRFWDRDVDPKSREGAPLTRLLMTPLAAVYAEVTARRIRHADPLEIAIPVICVGNLTAGGSGKSPVVAAIRQHLTGLRGSIRAASLSRGYGGKLQGPLQVDPETHNTSQVGDEALMLSQSGEAWIGANRAAAGQAMESDGVDVIIMDDGFQNPGLAKTLSIIVVDAAAGFGNGHVIPKGPLREPVKAGLARADAVILMGAGEPPDELCDFNGPVLRASIEPVSPPTPGAYVAFAGIGRPEKFFDTLKACGTPPLDAVPFGDHHTYSDRDLRYLRTLAADYNAQLITTEKDFVRLSPAQRKDIVTLPVAAQLQQSSDLVELLKPVTDRLSDE</sequence>
<dbReference type="AlphaFoldDB" id="A0A399QXR6"/>
<accession>A0A399QXR6</accession>
<dbReference type="InterPro" id="IPR027417">
    <property type="entry name" value="P-loop_NTPase"/>
</dbReference>
<dbReference type="Pfam" id="PF02606">
    <property type="entry name" value="LpxK"/>
    <property type="match status" value="1"/>
</dbReference>
<name>A0A399QXR6_9PROT</name>
<keyword evidence="11 13" id="KW-0443">Lipid metabolism</keyword>
<dbReference type="EC" id="2.7.1.130" evidence="3 13"/>
<dbReference type="GO" id="GO:0009244">
    <property type="term" value="P:lipopolysaccharide core region biosynthetic process"/>
    <property type="evidence" value="ECO:0007669"/>
    <property type="project" value="TreeGrafter"/>
</dbReference>
<proteinExistence type="inferred from homology"/>
<dbReference type="SUPFAM" id="SSF52540">
    <property type="entry name" value="P-loop containing nucleoside triphosphate hydrolases"/>
    <property type="match status" value="1"/>
</dbReference>
<evidence type="ECO:0000313" key="15">
    <source>
        <dbReference type="Proteomes" id="UP000265431"/>
    </source>
</evidence>
<dbReference type="GO" id="GO:0009245">
    <property type="term" value="P:lipid A biosynthetic process"/>
    <property type="evidence" value="ECO:0007669"/>
    <property type="project" value="UniProtKB-UniRule"/>
</dbReference>
<keyword evidence="10 13" id="KW-0067">ATP-binding</keyword>
<keyword evidence="5 13" id="KW-0444">Lipid biosynthesis</keyword>
<evidence type="ECO:0000256" key="12">
    <source>
        <dbReference type="ARBA" id="ARBA00029757"/>
    </source>
</evidence>